<feature type="domain" description="BTB" evidence="2">
    <location>
        <begin position="73"/>
        <end position="148"/>
    </location>
</feature>
<dbReference type="SUPFAM" id="SSF54695">
    <property type="entry name" value="POZ domain"/>
    <property type="match status" value="1"/>
</dbReference>
<comment type="caution">
    <text evidence="3">The sequence shown here is derived from an EMBL/GenBank/DDBJ whole genome shotgun (WGS) entry which is preliminary data.</text>
</comment>
<dbReference type="Proteomes" id="UP000663831">
    <property type="component" value="Unassembled WGS sequence"/>
</dbReference>
<protein>
    <recommendedName>
        <fullName evidence="2">BTB domain-containing protein</fullName>
    </recommendedName>
</protein>
<dbReference type="InterPro" id="IPR000210">
    <property type="entry name" value="BTB/POZ_dom"/>
</dbReference>
<feature type="transmembrane region" description="Helical" evidence="1">
    <location>
        <begin position="12"/>
        <end position="29"/>
    </location>
</feature>
<name>A0A8H2XX44_9AGAM</name>
<proteinExistence type="predicted"/>
<keyword evidence="1" id="KW-0812">Transmembrane</keyword>
<dbReference type="InterPro" id="IPR011333">
    <property type="entry name" value="SKP1/BTB/POZ_sf"/>
</dbReference>
<dbReference type="AlphaFoldDB" id="A0A8H2XX44"/>
<keyword evidence="1" id="KW-0472">Membrane</keyword>
<dbReference type="OrthoDB" id="2367075at2759"/>
<dbReference type="EMBL" id="CAJMWV010001282">
    <property type="protein sequence ID" value="CAE6432903.1"/>
    <property type="molecule type" value="Genomic_DNA"/>
</dbReference>
<evidence type="ECO:0000313" key="3">
    <source>
        <dbReference type="EMBL" id="CAE6432903.1"/>
    </source>
</evidence>
<accession>A0A8H2XX44</accession>
<organism evidence="3 4">
    <name type="scientific">Rhizoctonia solani</name>
    <dbReference type="NCBI Taxonomy" id="456999"/>
    <lineage>
        <taxon>Eukaryota</taxon>
        <taxon>Fungi</taxon>
        <taxon>Dikarya</taxon>
        <taxon>Basidiomycota</taxon>
        <taxon>Agaricomycotina</taxon>
        <taxon>Agaricomycetes</taxon>
        <taxon>Cantharellales</taxon>
        <taxon>Ceratobasidiaceae</taxon>
        <taxon>Rhizoctonia</taxon>
    </lineage>
</organism>
<dbReference type="CDD" id="cd18186">
    <property type="entry name" value="BTB_POZ_ZBTB_KLHL-like"/>
    <property type="match status" value="1"/>
</dbReference>
<evidence type="ECO:0000259" key="2">
    <source>
        <dbReference type="PROSITE" id="PS50097"/>
    </source>
</evidence>
<reference evidence="3" key="1">
    <citation type="submission" date="2021-01" db="EMBL/GenBank/DDBJ databases">
        <authorList>
            <person name="Kaushik A."/>
        </authorList>
    </citation>
    <scope>NUCLEOTIDE SEQUENCE</scope>
    <source>
        <strain evidence="3">AG3-1AP</strain>
    </source>
</reference>
<dbReference type="PROSITE" id="PS50097">
    <property type="entry name" value="BTB"/>
    <property type="match status" value="1"/>
</dbReference>
<sequence length="296" mass="33292">MIKRGDQQAKISGYILTTLIGFILTAWAPEILPSSQNCYARSGLEAQALAIEDSVKLTNAGIHRHPEFYFDGTLVFIQIQGTLFNVHKGHLLKSAAFSNWFELQGDSRPEERSEGLSPDSPIFMQNIEMSDFEALLKALYTPQFSDSRPSLDASFITSAFRMADLWQFTELRAFLLDLADQLLGDVDKIAFAKEFGLKAWLLNPHVNLCQRDQQLNLVEAKKIGIDNLLIINNLREEFPPQKLASNRALASCCNGVISYKSRRHCSSCLTEHPVPTTDEVKSTIETRIKDWIGRNA</sequence>
<keyword evidence="1" id="KW-1133">Transmembrane helix</keyword>
<evidence type="ECO:0000256" key="1">
    <source>
        <dbReference type="SAM" id="Phobius"/>
    </source>
</evidence>
<dbReference type="Gene3D" id="3.30.710.10">
    <property type="entry name" value="Potassium Channel Kv1.1, Chain A"/>
    <property type="match status" value="1"/>
</dbReference>
<evidence type="ECO:0000313" key="4">
    <source>
        <dbReference type="Proteomes" id="UP000663831"/>
    </source>
</evidence>
<gene>
    <name evidence="3" type="ORF">RDB_LOCUS45064</name>
</gene>
<dbReference type="Pfam" id="PF00651">
    <property type="entry name" value="BTB"/>
    <property type="match status" value="1"/>
</dbReference>